<keyword evidence="1" id="KW-0812">Transmembrane</keyword>
<reference evidence="2" key="1">
    <citation type="journal article" date="2020" name="Nature">
        <title>Giant virus diversity and host interactions through global metagenomics.</title>
        <authorList>
            <person name="Schulz F."/>
            <person name="Roux S."/>
            <person name="Paez-Espino D."/>
            <person name="Jungbluth S."/>
            <person name="Walsh D.A."/>
            <person name="Denef V.J."/>
            <person name="McMahon K.D."/>
            <person name="Konstantinidis K.T."/>
            <person name="Eloe-Fadrosh E.A."/>
            <person name="Kyrpides N.C."/>
            <person name="Woyke T."/>
        </authorList>
    </citation>
    <scope>NUCLEOTIDE SEQUENCE</scope>
    <source>
        <strain evidence="2">GVMAG-M-3300013285-6</strain>
    </source>
</reference>
<dbReference type="AlphaFoldDB" id="A0A6C0BI96"/>
<evidence type="ECO:0000313" key="2">
    <source>
        <dbReference type="EMBL" id="QHS91896.1"/>
    </source>
</evidence>
<organism evidence="2">
    <name type="scientific">viral metagenome</name>
    <dbReference type="NCBI Taxonomy" id="1070528"/>
    <lineage>
        <taxon>unclassified sequences</taxon>
        <taxon>metagenomes</taxon>
        <taxon>organismal metagenomes</taxon>
    </lineage>
</organism>
<dbReference type="EMBL" id="MN739166">
    <property type="protein sequence ID" value="QHS91896.1"/>
    <property type="molecule type" value="Genomic_DNA"/>
</dbReference>
<proteinExistence type="predicted"/>
<sequence length="75" mass="8823">MIQHFRILPFLAGIVIGVLFLYTWKDEPLILMKYPHPSNVDGRVYRDKNGVCYKYSSNEVNCDTNEKTLKQYPLQ</sequence>
<feature type="transmembrane region" description="Helical" evidence="1">
    <location>
        <begin position="6"/>
        <end position="24"/>
    </location>
</feature>
<protein>
    <submittedName>
        <fullName evidence="2">Uncharacterized protein</fullName>
    </submittedName>
</protein>
<keyword evidence="1" id="KW-0472">Membrane</keyword>
<evidence type="ECO:0000256" key="1">
    <source>
        <dbReference type="SAM" id="Phobius"/>
    </source>
</evidence>
<accession>A0A6C0BI96</accession>
<name>A0A6C0BI96_9ZZZZ</name>
<keyword evidence="1" id="KW-1133">Transmembrane helix</keyword>